<dbReference type="AlphaFoldDB" id="A0A6J6KFH0"/>
<dbReference type="Gene3D" id="3.90.25.10">
    <property type="entry name" value="UDP-galactose 4-epimerase, domain 1"/>
    <property type="match status" value="1"/>
</dbReference>
<dbReference type="InterPro" id="IPR005886">
    <property type="entry name" value="UDP_G4E"/>
</dbReference>
<proteinExistence type="inferred from homology"/>
<dbReference type="InterPro" id="IPR001509">
    <property type="entry name" value="Epimerase_deHydtase"/>
</dbReference>
<evidence type="ECO:0000256" key="2">
    <source>
        <dbReference type="ARBA" id="ARBA00007637"/>
    </source>
</evidence>
<dbReference type="SUPFAM" id="SSF51735">
    <property type="entry name" value="NAD(P)-binding Rossmann-fold domains"/>
    <property type="match status" value="1"/>
</dbReference>
<comment type="similarity">
    <text evidence="2">Belongs to the NAD(P)-dependent epimerase/dehydratase family.</text>
</comment>
<evidence type="ECO:0000256" key="5">
    <source>
        <dbReference type="ARBA" id="ARBA00023277"/>
    </source>
</evidence>
<reference evidence="7" key="1">
    <citation type="submission" date="2020-05" db="EMBL/GenBank/DDBJ databases">
        <authorList>
            <person name="Chiriac C."/>
            <person name="Salcher M."/>
            <person name="Ghai R."/>
            <person name="Kavagutti S V."/>
        </authorList>
    </citation>
    <scope>NUCLEOTIDE SEQUENCE</scope>
</reference>
<evidence type="ECO:0000256" key="3">
    <source>
        <dbReference type="ARBA" id="ARBA00023027"/>
    </source>
</evidence>
<dbReference type="NCBIfam" id="TIGR01179">
    <property type="entry name" value="galE"/>
    <property type="match status" value="1"/>
</dbReference>
<evidence type="ECO:0000313" key="7">
    <source>
        <dbReference type="EMBL" id="CAB4646974.1"/>
    </source>
</evidence>
<dbReference type="Gene3D" id="3.40.50.720">
    <property type="entry name" value="NAD(P)-binding Rossmann-like Domain"/>
    <property type="match status" value="1"/>
</dbReference>
<accession>A0A6J6KFH0</accession>
<dbReference type="GO" id="GO:0003978">
    <property type="term" value="F:UDP-glucose 4-epimerase activity"/>
    <property type="evidence" value="ECO:0007669"/>
    <property type="project" value="InterPro"/>
</dbReference>
<protein>
    <submittedName>
        <fullName evidence="7">Unannotated protein</fullName>
    </submittedName>
</protein>
<dbReference type="Pfam" id="PF01370">
    <property type="entry name" value="Epimerase"/>
    <property type="match status" value="1"/>
</dbReference>
<organism evidence="7">
    <name type="scientific">freshwater metagenome</name>
    <dbReference type="NCBI Taxonomy" id="449393"/>
    <lineage>
        <taxon>unclassified sequences</taxon>
        <taxon>metagenomes</taxon>
        <taxon>ecological metagenomes</taxon>
    </lineage>
</organism>
<evidence type="ECO:0000256" key="4">
    <source>
        <dbReference type="ARBA" id="ARBA00023235"/>
    </source>
</evidence>
<gene>
    <name evidence="7" type="ORF">UFOPK2165_00675</name>
</gene>
<keyword evidence="4" id="KW-0413">Isomerase</keyword>
<dbReference type="GO" id="GO:0033499">
    <property type="term" value="P:galactose catabolic process via UDP-galactose, Leloir pathway"/>
    <property type="evidence" value="ECO:0007669"/>
    <property type="project" value="TreeGrafter"/>
</dbReference>
<name>A0A6J6KFH0_9ZZZZ</name>
<dbReference type="PANTHER" id="PTHR43725:SF53">
    <property type="entry name" value="UDP-ARABINOSE 4-EPIMERASE 1"/>
    <property type="match status" value="1"/>
</dbReference>
<evidence type="ECO:0000259" key="6">
    <source>
        <dbReference type="Pfam" id="PF01370"/>
    </source>
</evidence>
<evidence type="ECO:0000256" key="1">
    <source>
        <dbReference type="ARBA" id="ARBA00001911"/>
    </source>
</evidence>
<sequence>MKVLVTGGAGYIGSHVVRMLQERGDQVVVVDDLSEGVRSRIGDAKLVELDLASAEAVATLKELFSADSIEAVVHLAARKKVGESVEKPEWYYSQNVGGLVNLLAAMRETGVNKLVFSSSAAVYGMPDVPAVAEDILCQPINPYGETKLIGEWLTEAAANAWGLQTVSLRYFNVAGAGWPDLADTAVANLVPIVFAAIRSGKNPVVFGNDYGTSDGSCVRDYVHVHDLADSHLAAIEYLAQEKREFTTFNVGTGQGSSVFEVIDEIKTVSDFDFVADVSSRRAGDPPFLCADVSRIRKTLNWSAKHNLHDIVESAWNATS</sequence>
<feature type="domain" description="NAD-dependent epimerase/dehydratase" evidence="6">
    <location>
        <begin position="3"/>
        <end position="251"/>
    </location>
</feature>
<dbReference type="InterPro" id="IPR036291">
    <property type="entry name" value="NAD(P)-bd_dom_sf"/>
</dbReference>
<dbReference type="EMBL" id="CAEZWA010000114">
    <property type="protein sequence ID" value="CAB4646974.1"/>
    <property type="molecule type" value="Genomic_DNA"/>
</dbReference>
<comment type="cofactor">
    <cofactor evidence="1">
        <name>NAD(+)</name>
        <dbReference type="ChEBI" id="CHEBI:57540"/>
    </cofactor>
</comment>
<keyword evidence="5" id="KW-0119">Carbohydrate metabolism</keyword>
<dbReference type="PANTHER" id="PTHR43725">
    <property type="entry name" value="UDP-GLUCOSE 4-EPIMERASE"/>
    <property type="match status" value="1"/>
</dbReference>
<keyword evidence="3" id="KW-0520">NAD</keyword>